<feature type="region of interest" description="Disordered" evidence="1">
    <location>
        <begin position="238"/>
        <end position="263"/>
    </location>
</feature>
<evidence type="ECO:0000256" key="1">
    <source>
        <dbReference type="SAM" id="MobiDB-lite"/>
    </source>
</evidence>
<sequence>MTRTNLTGRTKPGVFLLTANFHLTNNLTAFLESRSIVLLVFESGDLHFPACSRSVGLLMFESGDLRFTCTLQVRGLLMFESGDLRFTCTLQAICVYLHAPGRGPPHAICVLPARSRSAVLHVFESGDLHFPCTLQTQAICAFLVCSKPTVLQVFESGNLCFLCPLQVNGSPHVRGAPHAELSDLHFPACSRSAVLLSCFAAQSRSVCFLFVRSRSTVLLVFDSGDLLFLHAPVVGHHSHGGHRGDGRSSWPHHRPVSGPLSASKHCTSLKAVSNLLTTQLTFQPLHRPRPAPCSTPATPTPAPTLKMCPRRGRRRPYTR</sequence>
<feature type="compositionally biased region" description="Basic residues" evidence="1">
    <location>
        <begin position="308"/>
        <end position="319"/>
    </location>
</feature>
<reference evidence="3" key="1">
    <citation type="submission" date="2024-04" db="EMBL/GenBank/DDBJ databases">
        <title>Salinicola lusitanus LLJ914,a marine bacterium isolated from the Okinawa Trough.</title>
        <authorList>
            <person name="Li J."/>
        </authorList>
    </citation>
    <scope>NUCLEOTIDE SEQUENCE [LARGE SCALE GENOMIC DNA]</scope>
</reference>
<feature type="compositionally biased region" description="Pro residues" evidence="1">
    <location>
        <begin position="290"/>
        <end position="302"/>
    </location>
</feature>
<dbReference type="AlphaFoldDB" id="A0AAW0N4B3"/>
<organism evidence="2 3">
    <name type="scientific">Mugilogobius chulae</name>
    <name type="common">yellowstripe goby</name>
    <dbReference type="NCBI Taxonomy" id="88201"/>
    <lineage>
        <taxon>Eukaryota</taxon>
        <taxon>Metazoa</taxon>
        <taxon>Chordata</taxon>
        <taxon>Craniata</taxon>
        <taxon>Vertebrata</taxon>
        <taxon>Euteleostomi</taxon>
        <taxon>Actinopterygii</taxon>
        <taxon>Neopterygii</taxon>
        <taxon>Teleostei</taxon>
        <taxon>Neoteleostei</taxon>
        <taxon>Acanthomorphata</taxon>
        <taxon>Gobiaria</taxon>
        <taxon>Gobiiformes</taxon>
        <taxon>Gobioidei</taxon>
        <taxon>Gobiidae</taxon>
        <taxon>Gobionellinae</taxon>
        <taxon>Mugilogobius</taxon>
    </lineage>
</organism>
<protein>
    <submittedName>
        <fullName evidence="2">Uncharacterized protein</fullName>
    </submittedName>
</protein>
<dbReference type="Proteomes" id="UP001460270">
    <property type="component" value="Unassembled WGS sequence"/>
</dbReference>
<name>A0AAW0N4B3_9GOBI</name>
<comment type="caution">
    <text evidence="2">The sequence shown here is derived from an EMBL/GenBank/DDBJ whole genome shotgun (WGS) entry which is preliminary data.</text>
</comment>
<proteinExistence type="predicted"/>
<evidence type="ECO:0000313" key="2">
    <source>
        <dbReference type="EMBL" id="KAK7891086.1"/>
    </source>
</evidence>
<keyword evidence="3" id="KW-1185">Reference proteome</keyword>
<dbReference type="EMBL" id="JBBPFD010000017">
    <property type="protein sequence ID" value="KAK7891086.1"/>
    <property type="molecule type" value="Genomic_DNA"/>
</dbReference>
<feature type="region of interest" description="Disordered" evidence="1">
    <location>
        <begin position="286"/>
        <end position="319"/>
    </location>
</feature>
<accession>A0AAW0N4B3</accession>
<evidence type="ECO:0000313" key="3">
    <source>
        <dbReference type="Proteomes" id="UP001460270"/>
    </source>
</evidence>
<gene>
    <name evidence="2" type="ORF">WMY93_023049</name>
</gene>